<feature type="region of interest" description="Disordered" evidence="1">
    <location>
        <begin position="202"/>
        <end position="242"/>
    </location>
</feature>
<sequence length="242" mass="25883">MLPADLPPGKWSVLLVGAWWPARPDAPQAGVSYWNQAGEIKSQEASDLRNARSQLVVNKGKTADDLLERYWRGEQRMATIAHRCRVKSEQNDRVADAVNNLRDRLSEIAKSGNDEIDRILSGSGSTKTKVAAVNVVIAEKNASAAHAGGIAMSNIIDATQRVLDETIGGDSRTWLHDHGVNLDGPPPARPLTAEDLEMKSASPLASAYGETQTSYGTSLSDDVAASPKPEPAYGGTGICQPE</sequence>
<evidence type="ECO:0000256" key="1">
    <source>
        <dbReference type="SAM" id="MobiDB-lite"/>
    </source>
</evidence>
<organism evidence="2 3">
    <name type="scientific">Mycobacterium persicum</name>
    <dbReference type="NCBI Taxonomy" id="1487726"/>
    <lineage>
        <taxon>Bacteria</taxon>
        <taxon>Bacillati</taxon>
        <taxon>Actinomycetota</taxon>
        <taxon>Actinomycetes</taxon>
        <taxon>Mycobacteriales</taxon>
        <taxon>Mycobacteriaceae</taxon>
        <taxon>Mycobacterium</taxon>
    </lineage>
</organism>
<dbReference type="Proteomes" id="UP000279331">
    <property type="component" value="Unassembled WGS sequence"/>
</dbReference>
<evidence type="ECO:0008006" key="4">
    <source>
        <dbReference type="Google" id="ProtNLM"/>
    </source>
</evidence>
<accession>A0AB38UUM4</accession>
<feature type="compositionally biased region" description="Polar residues" evidence="1">
    <location>
        <begin position="209"/>
        <end position="220"/>
    </location>
</feature>
<comment type="caution">
    <text evidence="2">The sequence shown here is derived from an EMBL/GenBank/DDBJ whole genome shotgun (WGS) entry which is preliminary data.</text>
</comment>
<reference evidence="2 3" key="1">
    <citation type="submission" date="2018-09" db="EMBL/GenBank/DDBJ databases">
        <authorList>
            <person name="Tagini F."/>
        </authorList>
    </citation>
    <scope>NUCLEOTIDE SEQUENCE [LARGE SCALE GENOMIC DNA]</scope>
    <source>
        <strain evidence="2 3">MK42</strain>
    </source>
</reference>
<dbReference type="AlphaFoldDB" id="A0AB38UUM4"/>
<dbReference type="EMBL" id="UPHL01000079">
    <property type="protein sequence ID" value="VAZ84236.1"/>
    <property type="molecule type" value="Genomic_DNA"/>
</dbReference>
<proteinExistence type="predicted"/>
<evidence type="ECO:0000313" key="2">
    <source>
        <dbReference type="EMBL" id="VAZ84236.1"/>
    </source>
</evidence>
<evidence type="ECO:0000313" key="3">
    <source>
        <dbReference type="Proteomes" id="UP000279331"/>
    </source>
</evidence>
<protein>
    <recommendedName>
        <fullName evidence="4">ESX-1 secretion-associated protein EspA/EspE-like domain-containing protein</fullName>
    </recommendedName>
</protein>
<name>A0AB38UUM4_9MYCO</name>
<gene>
    <name evidence="2" type="ORF">LAUMK42_03055</name>
</gene>